<organism evidence="1 2">
    <name type="scientific">Coemansia furcata</name>
    <dbReference type="NCBI Taxonomy" id="417177"/>
    <lineage>
        <taxon>Eukaryota</taxon>
        <taxon>Fungi</taxon>
        <taxon>Fungi incertae sedis</taxon>
        <taxon>Zoopagomycota</taxon>
        <taxon>Kickxellomycotina</taxon>
        <taxon>Kickxellomycetes</taxon>
        <taxon>Kickxellales</taxon>
        <taxon>Kickxellaceae</taxon>
        <taxon>Coemansia</taxon>
    </lineage>
</organism>
<gene>
    <name evidence="1" type="ORF">H4S07_003095</name>
</gene>
<accession>A0ACC1LIK8</accession>
<keyword evidence="2" id="KW-1185">Reference proteome</keyword>
<dbReference type="EMBL" id="JANBUP010000923">
    <property type="protein sequence ID" value="KAJ2809720.1"/>
    <property type="molecule type" value="Genomic_DNA"/>
</dbReference>
<reference evidence="1" key="1">
    <citation type="submission" date="2022-07" db="EMBL/GenBank/DDBJ databases">
        <title>Phylogenomic reconstructions and comparative analyses of Kickxellomycotina fungi.</title>
        <authorList>
            <person name="Reynolds N.K."/>
            <person name="Stajich J.E."/>
            <person name="Barry K."/>
            <person name="Grigoriev I.V."/>
            <person name="Crous P."/>
            <person name="Smith M.E."/>
        </authorList>
    </citation>
    <scope>NUCLEOTIDE SEQUENCE</scope>
    <source>
        <strain evidence="1">CBS 102833</strain>
    </source>
</reference>
<name>A0ACC1LIK8_9FUNG</name>
<evidence type="ECO:0000313" key="2">
    <source>
        <dbReference type="Proteomes" id="UP001140096"/>
    </source>
</evidence>
<protein>
    <submittedName>
        <fullName evidence="1">Uncharacterized protein</fullName>
    </submittedName>
</protein>
<evidence type="ECO:0000313" key="1">
    <source>
        <dbReference type="EMBL" id="KAJ2809720.1"/>
    </source>
</evidence>
<sequence>MILASHGSLLAVVLAVIATVFISSVAAESSVAKMTDFPSLLYVATPFSVCFGALLTPRTVITDARCLYPFSNTSSVPDIVSGTLGPEYLMVALPTVNTSAAMHNVLLSTQVYTTETQAGFRATTFLSLAAGLVDNSTFYAVNTSAVHAYYPQTQSSKSAQQNFNVGIVTLKVPIKGAQLASLQLDDLDANTDGLTAISFPPPSTKTDAASQQVLYKGMDLTMIQKTSVSSLKRKECDSDYMAAYGLSDMKSFPGHELPDKSSPIYCSKMYDNTTKCKIDTSITISNKGNTPNQISINLNSTILIIPRGSSVKIVSVGKPHIFELNDEPASPCSSNGFIHFTRTGLYTDWIGWATRGSIASNGSWVDKASSGNGLGDLFNPNGVAKLAPQLATLTSVVAIVLAALTATF</sequence>
<proteinExistence type="predicted"/>
<dbReference type="Proteomes" id="UP001140096">
    <property type="component" value="Unassembled WGS sequence"/>
</dbReference>
<comment type="caution">
    <text evidence="1">The sequence shown here is derived from an EMBL/GenBank/DDBJ whole genome shotgun (WGS) entry which is preliminary data.</text>
</comment>